<feature type="compositionally biased region" description="Polar residues" evidence="1">
    <location>
        <begin position="249"/>
        <end position="258"/>
    </location>
</feature>
<dbReference type="InterPro" id="IPR021136">
    <property type="entry name" value="Flagellar_hook_control-like_C"/>
</dbReference>
<feature type="region of interest" description="Disordered" evidence="1">
    <location>
        <begin position="236"/>
        <end position="287"/>
    </location>
</feature>
<proteinExistence type="predicted"/>
<sequence length="460" mass="50813">MKITPPSGNPPTDFEGQTVEPTSPVKASRPTSPSPSQSVLLKLSPNLFQLGQILDLVVAKLDRNNALLSLQNKIFDQDGQPLKLQFSVSRTPSNEIGQRITARVSELQDNLPKLSVIATEKPQVSINNLLALAQTRQQPLQQMLDSFAQTTNKENTNSSLPREVNERIQTLWRALPKSSQIQQANNLKYGLQNSGPFLEAHLHKAGTHENHFSPSADTKTNLLRIAEAIRQHIHSTVLTPPNGAAEKNNPASTQTGTTADKPPASTLQQGQALPPQKVDADIPVPPNRHHNSMSNLSGNQILEVLLQQTEGSLQRTLTQQLLMLSNETARQQIVVELPIRNDQNSVDVFDLRIHPDQEQQTGAEQDNESSTWMVMMSFNLDGLGPVRAQVSFSNGQVSTNWWAEQAETVELFKNNIETLQSRLTHVGAEVDKLHCQQGQPKIHTAPVISPYNDNPLDEKT</sequence>
<accession>A0A3B0ZG04</accession>
<organism evidence="3">
    <name type="scientific">hydrothermal vent metagenome</name>
    <dbReference type="NCBI Taxonomy" id="652676"/>
    <lineage>
        <taxon>unclassified sequences</taxon>
        <taxon>metagenomes</taxon>
        <taxon>ecological metagenomes</taxon>
    </lineage>
</organism>
<evidence type="ECO:0000259" key="2">
    <source>
        <dbReference type="Pfam" id="PF02120"/>
    </source>
</evidence>
<protein>
    <recommendedName>
        <fullName evidence="2">Flagellar hook-length control protein-like C-terminal domain-containing protein</fullName>
    </recommendedName>
</protein>
<feature type="compositionally biased region" description="Polar residues" evidence="1">
    <location>
        <begin position="29"/>
        <end position="38"/>
    </location>
</feature>
<dbReference type="InterPro" id="IPR038610">
    <property type="entry name" value="FliK-like_C_sf"/>
</dbReference>
<gene>
    <name evidence="3" type="ORF">MNBD_GAMMA21-1231</name>
</gene>
<dbReference type="AlphaFoldDB" id="A0A3B0ZG04"/>
<name>A0A3B0ZG04_9ZZZZ</name>
<feature type="domain" description="Flagellar hook-length control protein-like C-terminal" evidence="2">
    <location>
        <begin position="364"/>
        <end position="441"/>
    </location>
</feature>
<dbReference type="EMBL" id="UOFR01000014">
    <property type="protein sequence ID" value="VAW92335.1"/>
    <property type="molecule type" value="Genomic_DNA"/>
</dbReference>
<evidence type="ECO:0000256" key="1">
    <source>
        <dbReference type="SAM" id="MobiDB-lite"/>
    </source>
</evidence>
<dbReference type="Pfam" id="PF02120">
    <property type="entry name" value="Flg_hook"/>
    <property type="match status" value="1"/>
</dbReference>
<evidence type="ECO:0000313" key="3">
    <source>
        <dbReference type="EMBL" id="VAW92335.1"/>
    </source>
</evidence>
<reference evidence="3" key="1">
    <citation type="submission" date="2018-06" db="EMBL/GenBank/DDBJ databases">
        <authorList>
            <person name="Zhirakovskaya E."/>
        </authorList>
    </citation>
    <scope>NUCLEOTIDE SEQUENCE</scope>
</reference>
<dbReference type="Gene3D" id="3.30.750.140">
    <property type="match status" value="1"/>
</dbReference>
<feature type="region of interest" description="Disordered" evidence="1">
    <location>
        <begin position="1"/>
        <end position="38"/>
    </location>
</feature>